<keyword evidence="4" id="KW-1185">Reference proteome</keyword>
<reference evidence="3 4" key="2">
    <citation type="journal article" date="2011" name="Stand. Genomic Sci.">
        <title>Complete genome sequence of Tsukamurella paurometabola type strain (no. 33).</title>
        <authorList>
            <person name="Munk A.C."/>
            <person name="Lapidus A."/>
            <person name="Lucas S."/>
            <person name="Nolan M."/>
            <person name="Tice H."/>
            <person name="Cheng J.F."/>
            <person name="Del Rio T.G."/>
            <person name="Goodwin L."/>
            <person name="Pitluck S."/>
            <person name="Liolios K."/>
            <person name="Huntemann M."/>
            <person name="Ivanova N."/>
            <person name="Mavromatis K."/>
            <person name="Mikhailova N."/>
            <person name="Pati A."/>
            <person name="Chen A."/>
            <person name="Palaniappan K."/>
            <person name="Tapia R."/>
            <person name="Han C."/>
            <person name="Land M."/>
            <person name="Hauser L."/>
            <person name="Chang Y.J."/>
            <person name="Jeffries C.D."/>
            <person name="Brettin T."/>
            <person name="Yasawong M."/>
            <person name="Brambilla E.M."/>
            <person name="Rohde M."/>
            <person name="Sikorski J."/>
            <person name="Goker M."/>
            <person name="Detter J.C."/>
            <person name="Woyke T."/>
            <person name="Bristow J."/>
            <person name="Eisen J.A."/>
            <person name="Markowitz V."/>
            <person name="Hugenholtz P."/>
            <person name="Kyrpides N.C."/>
            <person name="Klenk H.P."/>
        </authorList>
    </citation>
    <scope>NUCLEOTIDE SEQUENCE [LARGE SCALE GENOMIC DNA]</scope>
    <source>
        <strain evidence="4">ATCC 8368 / DSM 20162 / CCUG 35730 / CIP 100753 / JCM 10117 / KCTC 9821 / NBRC 16120 / NCIMB 702349 / NCTC 13040</strain>
    </source>
</reference>
<dbReference type="EMBL" id="CP001966">
    <property type="protein sequence ID" value="ADG77589.1"/>
    <property type="molecule type" value="Genomic_DNA"/>
</dbReference>
<organism evidence="3 4">
    <name type="scientific">Tsukamurella paurometabola (strain ATCC 8368 / DSM 20162 / CCUG 35730 / CIP 100753 / JCM 10117 / KCTC 9821 / NBRC 16120 / NCIMB 702349 / NCTC 13040)</name>
    <name type="common">Corynebacterium paurometabolum</name>
    <dbReference type="NCBI Taxonomy" id="521096"/>
    <lineage>
        <taxon>Bacteria</taxon>
        <taxon>Bacillati</taxon>
        <taxon>Actinomycetota</taxon>
        <taxon>Actinomycetes</taxon>
        <taxon>Mycobacteriales</taxon>
        <taxon>Tsukamurellaceae</taxon>
        <taxon>Tsukamurella</taxon>
    </lineage>
</organism>
<protein>
    <submittedName>
        <fullName evidence="3">Uncharacterized protein</fullName>
    </submittedName>
</protein>
<dbReference type="KEGG" id="tpr:Tpau_0956"/>
<reference evidence="4" key="1">
    <citation type="submission" date="2010-03" db="EMBL/GenBank/DDBJ databases">
        <title>The complete chromosome of Tsukamurella paurometabola DSM 20162.</title>
        <authorList>
            <consortium name="US DOE Joint Genome Institute (JGI-PGF)"/>
            <person name="Lucas S."/>
            <person name="Copeland A."/>
            <person name="Lapidus A."/>
            <person name="Glavina del Rio T."/>
            <person name="Dalin E."/>
            <person name="Tice H."/>
            <person name="Bruce D."/>
            <person name="Goodwin L."/>
            <person name="Pitluck S."/>
            <person name="Kyrpides N."/>
            <person name="Mavromatis K."/>
            <person name="Ivanova N."/>
            <person name="Mikhailova N."/>
            <person name="Munk A.C."/>
            <person name="Brettin T."/>
            <person name="Detter J.C."/>
            <person name="Tapia R."/>
            <person name="Han C."/>
            <person name="Larimer F."/>
            <person name="Land M."/>
            <person name="Hauser L."/>
            <person name="Markowitz V."/>
            <person name="Cheng J.-F."/>
            <person name="Hugenholtz P."/>
            <person name="Woyke T."/>
            <person name="Wu D."/>
            <person name="Jando M."/>
            <person name="Brambilla E."/>
            <person name="Klenk H.-P."/>
            <person name="Eisen J.A."/>
        </authorList>
    </citation>
    <scope>NUCLEOTIDE SEQUENCE [LARGE SCALE GENOMIC DNA]</scope>
    <source>
        <strain evidence="4">ATCC 8368 / DSM 20162 / CCUG 35730 / CIP 100753 / JCM 10117 / KCTC 9821 / NBRC 16120 / NCIMB 702349 / NCTC 13040</strain>
    </source>
</reference>
<dbReference type="RefSeq" id="WP_013125629.1">
    <property type="nucleotide sequence ID" value="NC_014158.1"/>
</dbReference>
<dbReference type="InterPro" id="IPR004378">
    <property type="entry name" value="F420H2_quin_Rdtase"/>
</dbReference>
<dbReference type="Gene3D" id="2.30.110.10">
    <property type="entry name" value="Electron Transport, Fmn-binding Protein, Chain A"/>
    <property type="match status" value="1"/>
</dbReference>
<dbReference type="eggNOG" id="COG3945">
    <property type="taxonomic scope" value="Bacteria"/>
</dbReference>
<evidence type="ECO:0000313" key="4">
    <source>
        <dbReference type="Proteomes" id="UP000001213"/>
    </source>
</evidence>
<dbReference type="Pfam" id="PF04075">
    <property type="entry name" value="F420H2_quin_red"/>
    <property type="match status" value="1"/>
</dbReference>
<dbReference type="GO" id="GO:0016491">
    <property type="term" value="F:oxidoreductase activity"/>
    <property type="evidence" value="ECO:0007669"/>
    <property type="project" value="InterPro"/>
</dbReference>
<sequence>MTENAPEPGSYDDPQMPWNTLTEDTIGDWNAGVIAEFRANAGAVGGAYQGGTLILLTTTGARSGRPHTVPLGPLYRGEQMFVSSFIERAYPAWWHNAKKQPRVTVEIGDRTMAAVARVLEGDEYDEFAAWALADSPDLAAFQATIDRPIPLMTLAFDAGDS</sequence>
<proteinExistence type="inferred from homology"/>
<name>D5UUL8_TSUPD</name>
<dbReference type="SUPFAM" id="SSF50475">
    <property type="entry name" value="FMN-binding split barrel"/>
    <property type="match status" value="1"/>
</dbReference>
<evidence type="ECO:0000313" key="3">
    <source>
        <dbReference type="EMBL" id="ADG77589.1"/>
    </source>
</evidence>
<gene>
    <name evidence="3" type="ordered locus">Tpau_0956</name>
</gene>
<dbReference type="GO" id="GO:0005886">
    <property type="term" value="C:plasma membrane"/>
    <property type="evidence" value="ECO:0007669"/>
    <property type="project" value="TreeGrafter"/>
</dbReference>
<comment type="similarity">
    <text evidence="1">Belongs to the F420H(2)-dependent quinone reductase family.</text>
</comment>
<dbReference type="PANTHER" id="PTHR39428:SF1">
    <property type="entry name" value="F420H(2)-DEPENDENT QUINONE REDUCTASE RV1261C"/>
    <property type="match status" value="1"/>
</dbReference>
<dbReference type="PANTHER" id="PTHR39428">
    <property type="entry name" value="F420H(2)-DEPENDENT QUINONE REDUCTASE RV1261C"/>
    <property type="match status" value="1"/>
</dbReference>
<evidence type="ECO:0000256" key="2">
    <source>
        <dbReference type="ARBA" id="ARBA00049106"/>
    </source>
</evidence>
<dbReference type="GO" id="GO:0070967">
    <property type="term" value="F:coenzyme F420 binding"/>
    <property type="evidence" value="ECO:0007669"/>
    <property type="project" value="TreeGrafter"/>
</dbReference>
<dbReference type="HOGENOM" id="CLU_114921_2_0_11"/>
<accession>D5UUL8</accession>
<dbReference type="Proteomes" id="UP000001213">
    <property type="component" value="Chromosome"/>
</dbReference>
<dbReference type="AlphaFoldDB" id="D5UUL8"/>
<dbReference type="InterPro" id="IPR012349">
    <property type="entry name" value="Split_barrel_FMN-bd"/>
</dbReference>
<comment type="catalytic activity">
    <reaction evidence="2">
        <text>oxidized coenzyme F420-(gamma-L-Glu)(n) + a quinol + H(+) = reduced coenzyme F420-(gamma-L-Glu)(n) + a quinone</text>
        <dbReference type="Rhea" id="RHEA:39663"/>
        <dbReference type="Rhea" id="RHEA-COMP:12939"/>
        <dbReference type="Rhea" id="RHEA-COMP:14378"/>
        <dbReference type="ChEBI" id="CHEBI:15378"/>
        <dbReference type="ChEBI" id="CHEBI:24646"/>
        <dbReference type="ChEBI" id="CHEBI:132124"/>
        <dbReference type="ChEBI" id="CHEBI:133980"/>
        <dbReference type="ChEBI" id="CHEBI:139511"/>
    </reaction>
</comment>
<dbReference type="NCBIfam" id="TIGR00026">
    <property type="entry name" value="hi_GC_TIGR00026"/>
    <property type="match status" value="1"/>
</dbReference>
<evidence type="ECO:0000256" key="1">
    <source>
        <dbReference type="ARBA" id="ARBA00008710"/>
    </source>
</evidence>
<dbReference type="STRING" id="521096.Tpau_0956"/>